<name>A0A6M5YQW2_9BACT</name>
<dbReference type="Proteomes" id="UP000503447">
    <property type="component" value="Chromosome"/>
</dbReference>
<sequence length="365" mass="39080">MYFQKPADALTATGNSDVASGVAQLGGSRSGSAADVQPTTLPPLPPSRYPTTAGSDFASAPPPPQPRYLPPPSGSDFASGAQPAPPRYSAAPGGAPFTSAPAAVAPPVTTTGYDTQSKPGEPGYVPPADKRQNQYKPVDPKYIQLPARSEIFTVYNDAQLERSTVDRLYGDFIKGKEDTLRVKKDDLEKKKAALKDADPDKIKSLKDEVARDEAEIALQEKTLNDLKAVKDPTADQSFRFPPLPVVGPPASAYQPKTVTYAPRKLIVEPGFVAHRKLYLEERNAERAGWDFGPMQTLVSAAYFWKGTLTIPQSFASGFVYGHWDTSAGKCLPGSPSPYYLYPPGLTVTGTVAEGVLITGAGFIFK</sequence>
<evidence type="ECO:0000313" key="3">
    <source>
        <dbReference type="EMBL" id="QJW95683.1"/>
    </source>
</evidence>
<feature type="compositionally biased region" description="Pro residues" evidence="2">
    <location>
        <begin position="60"/>
        <end position="73"/>
    </location>
</feature>
<proteinExistence type="predicted"/>
<dbReference type="EMBL" id="CP053452">
    <property type="protein sequence ID" value="QJW95683.1"/>
    <property type="molecule type" value="Genomic_DNA"/>
</dbReference>
<feature type="coiled-coil region" evidence="1">
    <location>
        <begin position="177"/>
        <end position="229"/>
    </location>
</feature>
<protein>
    <submittedName>
        <fullName evidence="3">Uncharacterized protein</fullName>
    </submittedName>
</protein>
<keyword evidence="1" id="KW-0175">Coiled coil</keyword>
<keyword evidence="4" id="KW-1185">Reference proteome</keyword>
<feature type="region of interest" description="Disordered" evidence="2">
    <location>
        <begin position="1"/>
        <end position="136"/>
    </location>
</feature>
<gene>
    <name evidence="3" type="ORF">FTUN_3237</name>
</gene>
<evidence type="ECO:0000313" key="4">
    <source>
        <dbReference type="Proteomes" id="UP000503447"/>
    </source>
</evidence>
<evidence type="ECO:0000256" key="1">
    <source>
        <dbReference type="SAM" id="Coils"/>
    </source>
</evidence>
<feature type="compositionally biased region" description="Low complexity" evidence="2">
    <location>
        <begin position="95"/>
        <end position="111"/>
    </location>
</feature>
<reference evidence="4" key="1">
    <citation type="submission" date="2020-05" db="EMBL/GenBank/DDBJ databases">
        <title>Frigoriglobus tundricola gen. nov., sp. nov., a psychrotolerant cellulolytic planctomycete of the family Gemmataceae with two divergent copies of 16S rRNA gene.</title>
        <authorList>
            <person name="Kulichevskaya I.S."/>
            <person name="Ivanova A.A."/>
            <person name="Naumoff D.G."/>
            <person name="Beletsky A.V."/>
            <person name="Rijpstra W.I.C."/>
            <person name="Sinninghe Damste J.S."/>
            <person name="Mardanov A.V."/>
            <person name="Ravin N.V."/>
            <person name="Dedysh S.N."/>
        </authorList>
    </citation>
    <scope>NUCLEOTIDE SEQUENCE [LARGE SCALE GENOMIC DNA]</scope>
    <source>
        <strain evidence="4">PL17</strain>
    </source>
</reference>
<dbReference type="KEGG" id="ftj:FTUN_3237"/>
<organism evidence="3 4">
    <name type="scientific">Frigoriglobus tundricola</name>
    <dbReference type="NCBI Taxonomy" id="2774151"/>
    <lineage>
        <taxon>Bacteria</taxon>
        <taxon>Pseudomonadati</taxon>
        <taxon>Planctomycetota</taxon>
        <taxon>Planctomycetia</taxon>
        <taxon>Gemmatales</taxon>
        <taxon>Gemmataceae</taxon>
        <taxon>Frigoriglobus</taxon>
    </lineage>
</organism>
<dbReference type="AlphaFoldDB" id="A0A6M5YQW2"/>
<dbReference type="RefSeq" id="WP_171471423.1">
    <property type="nucleotide sequence ID" value="NZ_CP053452.2"/>
</dbReference>
<accession>A0A6M5YQW2</accession>
<evidence type="ECO:0000256" key="2">
    <source>
        <dbReference type="SAM" id="MobiDB-lite"/>
    </source>
</evidence>